<accession>A0ABW3BMA1</accession>
<evidence type="ECO:0000313" key="4">
    <source>
        <dbReference type="Proteomes" id="UP001596956"/>
    </source>
</evidence>
<evidence type="ECO:0000256" key="2">
    <source>
        <dbReference type="ARBA" id="ARBA00022679"/>
    </source>
</evidence>
<keyword evidence="4" id="KW-1185">Reference proteome</keyword>
<organism evidence="3 4">
    <name type="scientific">Streptomonospora algeriensis</name>
    <dbReference type="NCBI Taxonomy" id="995084"/>
    <lineage>
        <taxon>Bacteria</taxon>
        <taxon>Bacillati</taxon>
        <taxon>Actinomycetota</taxon>
        <taxon>Actinomycetes</taxon>
        <taxon>Streptosporangiales</taxon>
        <taxon>Nocardiopsidaceae</taxon>
        <taxon>Streptomonospora</taxon>
    </lineage>
</organism>
<evidence type="ECO:0000313" key="3">
    <source>
        <dbReference type="EMBL" id="MFD0804185.1"/>
    </source>
</evidence>
<dbReference type="PANTHER" id="PTHR12526:SF510">
    <property type="entry name" value="D-INOSITOL 3-PHOSPHATE GLYCOSYLTRANSFERASE"/>
    <property type="match status" value="1"/>
</dbReference>
<reference evidence="4" key="1">
    <citation type="journal article" date="2019" name="Int. J. Syst. Evol. Microbiol.">
        <title>The Global Catalogue of Microorganisms (GCM) 10K type strain sequencing project: providing services to taxonomists for standard genome sequencing and annotation.</title>
        <authorList>
            <consortium name="The Broad Institute Genomics Platform"/>
            <consortium name="The Broad Institute Genome Sequencing Center for Infectious Disease"/>
            <person name="Wu L."/>
            <person name="Ma J."/>
        </authorList>
    </citation>
    <scope>NUCLEOTIDE SEQUENCE [LARGE SCALE GENOMIC DNA]</scope>
    <source>
        <strain evidence="4">CCUG 63369</strain>
    </source>
</reference>
<dbReference type="Pfam" id="PF13692">
    <property type="entry name" value="Glyco_trans_1_4"/>
    <property type="match status" value="1"/>
</dbReference>
<dbReference type="PANTHER" id="PTHR12526">
    <property type="entry name" value="GLYCOSYLTRANSFERASE"/>
    <property type="match status" value="1"/>
</dbReference>
<dbReference type="SUPFAM" id="SSF53756">
    <property type="entry name" value="UDP-Glycosyltransferase/glycogen phosphorylase"/>
    <property type="match status" value="1"/>
</dbReference>
<sequence length="199" mass="21416">HLPVRWAPLPPHLPRARGAHPAPVEGGLRRNLLFFGIVRHYKGVDVLLRAFAKSAPADVGLTVAGEFWGASQELRDLAAELGVADRVDFREGYVPAEELPGLFAGADALVLPYRSATATQNVHLAHEYGLPVVATRTGALADQVADGVDGLLCAPDDTDDLADALRRFYSPGEARRLRAAVRPADPGPQWDTYIDELLG</sequence>
<protein>
    <submittedName>
        <fullName evidence="3">Glycosyltransferase</fullName>
    </submittedName>
</protein>
<dbReference type="Proteomes" id="UP001596956">
    <property type="component" value="Unassembled WGS sequence"/>
</dbReference>
<dbReference type="EMBL" id="JBHTHR010001431">
    <property type="protein sequence ID" value="MFD0804185.1"/>
    <property type="molecule type" value="Genomic_DNA"/>
</dbReference>
<evidence type="ECO:0000256" key="1">
    <source>
        <dbReference type="ARBA" id="ARBA00022676"/>
    </source>
</evidence>
<comment type="caution">
    <text evidence="3">The sequence shown here is derived from an EMBL/GenBank/DDBJ whole genome shotgun (WGS) entry which is preliminary data.</text>
</comment>
<keyword evidence="1" id="KW-0328">Glycosyltransferase</keyword>
<keyword evidence="2" id="KW-0808">Transferase</keyword>
<name>A0ABW3BMA1_9ACTN</name>
<gene>
    <name evidence="3" type="ORF">ACFQZU_23110</name>
</gene>
<dbReference type="Gene3D" id="3.40.50.2000">
    <property type="entry name" value="Glycogen Phosphorylase B"/>
    <property type="match status" value="1"/>
</dbReference>
<feature type="non-terminal residue" evidence="3">
    <location>
        <position position="1"/>
    </location>
</feature>
<proteinExistence type="predicted"/>